<keyword evidence="2" id="KW-1185">Reference proteome</keyword>
<accession>A0A515D7U6</accession>
<dbReference type="RefSeq" id="WP_142817642.1">
    <property type="nucleotide sequence ID" value="NZ_CP035503.1"/>
</dbReference>
<protein>
    <submittedName>
        <fullName evidence="1">Uncharacterized protein</fullName>
    </submittedName>
</protein>
<evidence type="ECO:0000313" key="2">
    <source>
        <dbReference type="Proteomes" id="UP000316798"/>
    </source>
</evidence>
<name>A0A515D7U6_9BURK</name>
<evidence type="ECO:0000313" key="1">
    <source>
        <dbReference type="EMBL" id="QDL36468.1"/>
    </source>
</evidence>
<organism evidence="1 2">
    <name type="scientific">Rhodoferax sediminis</name>
    <dbReference type="NCBI Taxonomy" id="2509614"/>
    <lineage>
        <taxon>Bacteria</taxon>
        <taxon>Pseudomonadati</taxon>
        <taxon>Pseudomonadota</taxon>
        <taxon>Betaproteobacteria</taxon>
        <taxon>Burkholderiales</taxon>
        <taxon>Comamonadaceae</taxon>
        <taxon>Rhodoferax</taxon>
    </lineage>
</organism>
<proteinExistence type="predicted"/>
<reference evidence="1 2" key="1">
    <citation type="submission" date="2019-01" db="EMBL/GenBank/DDBJ databases">
        <title>Genomic insights into a novel species Rhodoferax sp.</title>
        <authorList>
            <person name="Jin L."/>
        </authorList>
    </citation>
    <scope>NUCLEOTIDE SEQUENCE [LARGE SCALE GENOMIC DNA]</scope>
    <source>
        <strain evidence="1 2">CHu59-6-5</strain>
    </source>
</reference>
<dbReference type="EMBL" id="CP035503">
    <property type="protein sequence ID" value="QDL36468.1"/>
    <property type="molecule type" value="Genomic_DNA"/>
</dbReference>
<gene>
    <name evidence="1" type="ORF">EUB48_03525</name>
</gene>
<dbReference type="AlphaFoldDB" id="A0A515D7U6"/>
<dbReference type="Proteomes" id="UP000316798">
    <property type="component" value="Chromosome"/>
</dbReference>
<dbReference type="KEGG" id="rhf:EUB48_03525"/>
<sequence length="124" mass="13435">MLGIAVVPIKPQPEKYLFPTSFIHLPHAPICRFTLATRNKRRRLFSGKALVMHLVFLNLAKTLASTKIFGMLIPIAAKSAMNSAAHALANRCPAQRQISVRAIATRINSASATAMPVGSEASRT</sequence>